<keyword evidence="1" id="KW-0732">Signal</keyword>
<proteinExistence type="predicted"/>
<evidence type="ECO:0000256" key="1">
    <source>
        <dbReference type="SAM" id="SignalP"/>
    </source>
</evidence>
<evidence type="ECO:0000313" key="2">
    <source>
        <dbReference type="EMBL" id="JAD30019.1"/>
    </source>
</evidence>
<reference evidence="2" key="2">
    <citation type="journal article" date="2015" name="Data Brief">
        <title>Shoot transcriptome of the giant reed, Arundo donax.</title>
        <authorList>
            <person name="Barrero R.A."/>
            <person name="Guerrero F.D."/>
            <person name="Moolhuijzen P."/>
            <person name="Goolsby J.A."/>
            <person name="Tidwell J."/>
            <person name="Bellgard S.E."/>
            <person name="Bellgard M.I."/>
        </authorList>
    </citation>
    <scope>NUCLEOTIDE SEQUENCE</scope>
    <source>
        <tissue evidence="2">Shoot tissue taken approximately 20 cm above the soil surface</tissue>
    </source>
</reference>
<feature type="chain" id="PRO_5002042221" description="FBD domain-containing protein" evidence="1">
    <location>
        <begin position="34"/>
        <end position="132"/>
    </location>
</feature>
<feature type="signal peptide" evidence="1">
    <location>
        <begin position="1"/>
        <end position="33"/>
    </location>
</feature>
<evidence type="ECO:0008006" key="3">
    <source>
        <dbReference type="Google" id="ProtNLM"/>
    </source>
</evidence>
<sequence>MANCVQRYGLRKMLECLLMLLNLVIWRMDEVTSDEVFDVIVDGLFDDLNNVTCVATRLRCFSVEDFRGGPAELNIIRCVLRHASYLAEVYSQRCVSSSRYNFTKAIKAIKSSDRASASCRFIFHSPEEYPSA</sequence>
<name>A0A0A8YSM0_ARUDO</name>
<dbReference type="AlphaFoldDB" id="A0A0A8YSM0"/>
<organism evidence="2">
    <name type="scientific">Arundo donax</name>
    <name type="common">Giant reed</name>
    <name type="synonym">Donax arundinaceus</name>
    <dbReference type="NCBI Taxonomy" id="35708"/>
    <lineage>
        <taxon>Eukaryota</taxon>
        <taxon>Viridiplantae</taxon>
        <taxon>Streptophyta</taxon>
        <taxon>Embryophyta</taxon>
        <taxon>Tracheophyta</taxon>
        <taxon>Spermatophyta</taxon>
        <taxon>Magnoliopsida</taxon>
        <taxon>Liliopsida</taxon>
        <taxon>Poales</taxon>
        <taxon>Poaceae</taxon>
        <taxon>PACMAD clade</taxon>
        <taxon>Arundinoideae</taxon>
        <taxon>Arundineae</taxon>
        <taxon>Arundo</taxon>
    </lineage>
</organism>
<reference evidence="2" key="1">
    <citation type="submission" date="2014-09" db="EMBL/GenBank/DDBJ databases">
        <authorList>
            <person name="Magalhaes I.L.F."/>
            <person name="Oliveira U."/>
            <person name="Santos F.R."/>
            <person name="Vidigal T.H.D.A."/>
            <person name="Brescovit A.D."/>
            <person name="Santos A.J."/>
        </authorList>
    </citation>
    <scope>NUCLEOTIDE SEQUENCE</scope>
    <source>
        <tissue evidence="2">Shoot tissue taken approximately 20 cm above the soil surface</tissue>
    </source>
</reference>
<protein>
    <recommendedName>
        <fullName evidence="3">FBD domain-containing protein</fullName>
    </recommendedName>
</protein>
<accession>A0A0A8YSM0</accession>
<dbReference type="EMBL" id="GBRH01267876">
    <property type="protein sequence ID" value="JAD30019.1"/>
    <property type="molecule type" value="Transcribed_RNA"/>
</dbReference>